<comment type="cofactor">
    <cofactor evidence="11">
        <name>Mg(2+)</name>
        <dbReference type="ChEBI" id="CHEBI:18420"/>
    </cofactor>
    <text evidence="11">Mg(2+) is required for catalysis and for stabilizing the dimer.</text>
</comment>
<dbReference type="PROSITE" id="PS00164">
    <property type="entry name" value="ENOLASE"/>
    <property type="match status" value="1"/>
</dbReference>
<evidence type="ECO:0000256" key="9">
    <source>
        <dbReference type="HAMAP-Rule" id="MF_00318"/>
    </source>
</evidence>
<proteinExistence type="inferred from homology"/>
<feature type="binding site" evidence="9 11">
    <location>
        <position position="233"/>
    </location>
    <ligand>
        <name>Mg(2+)</name>
        <dbReference type="ChEBI" id="CHEBI:18420"/>
    </ligand>
</feature>
<dbReference type="NCBIfam" id="TIGR01060">
    <property type="entry name" value="eno"/>
    <property type="match status" value="1"/>
</dbReference>
<dbReference type="SFLD" id="SFLDS00001">
    <property type="entry name" value="Enolase"/>
    <property type="match status" value="1"/>
</dbReference>
<dbReference type="EMBL" id="MHVS01000004">
    <property type="protein sequence ID" value="OHA96722.1"/>
    <property type="molecule type" value="Genomic_DNA"/>
</dbReference>
<feature type="binding site" evidence="9 11">
    <location>
        <position position="305"/>
    </location>
    <ligand>
        <name>Mg(2+)</name>
        <dbReference type="ChEBI" id="CHEBI:18420"/>
    </ligand>
</feature>
<evidence type="ECO:0000259" key="13">
    <source>
        <dbReference type="SMART" id="SM01193"/>
    </source>
</evidence>
<organism evidence="14 15">
    <name type="scientific">Candidatus Zambryskibacteria bacterium RIFCSPHIGHO2_02_FULL_43_37</name>
    <dbReference type="NCBI Taxonomy" id="1802749"/>
    <lineage>
        <taxon>Bacteria</taxon>
        <taxon>Candidatus Zambryskiibacteriota</taxon>
    </lineage>
</organism>
<comment type="function">
    <text evidence="9">Catalyzes the reversible conversion of 2-phosphoglycerate (2-PG) into phosphoenolpyruvate (PEP). It is essential for the degradation of carbohydrates via glycolysis.</text>
</comment>
<dbReference type="SUPFAM" id="SSF54826">
    <property type="entry name" value="Enolase N-terminal domain-like"/>
    <property type="match status" value="1"/>
</dbReference>
<keyword evidence="9 11" id="KW-0479">Metal-binding</keyword>
<keyword evidence="14" id="KW-0670">Pyruvate</keyword>
<feature type="active site" description="Proton acceptor" evidence="9 10">
    <location>
        <position position="330"/>
    </location>
</feature>
<sequence length="405" mass="44919">MARIKELHAREISDSRGNPTIEVSCLLESGTEASASVPSGTSTGSHEALELKDISRARQNVEGEILTRLRGREFDQDDLDRTLAQLDGTENKSRLGANAILGVSLAFARASALDMKLELYEYLGGLVGNDVWRLPVPFFNLIEGGRHAESGLEIQEFHIVPEGVETFAGKVEAAKKIVSRLKDILEEGGYRANLGEEGGFSPELRSNEEAINLLEEAIKTARYDFNEIKLGLDAAATSFYKNGFYEFKIKGEKKKLHREELLKWYEDLVKDHQLISIEDGFAEDDWGGFSHLMFELGEKVMVVGDDLLATNVKRIEEAAMRKAVNAVLIKPNQIGTVTETLNAIREAKKLGFKAFVSHRAGETFDTFIADLAVGAGCEYIKAGAPVQPERIAKYERLIEIEKKLK</sequence>
<dbReference type="GO" id="GO:0009986">
    <property type="term" value="C:cell surface"/>
    <property type="evidence" value="ECO:0007669"/>
    <property type="project" value="UniProtKB-SubCell"/>
</dbReference>
<comment type="cofactor">
    <cofactor evidence="9">
        <name>Mg(2+)</name>
        <dbReference type="ChEBI" id="CHEBI:18420"/>
    </cofactor>
    <text evidence="9">Binds a second Mg(2+) ion via substrate during catalysis.</text>
</comment>
<dbReference type="InterPro" id="IPR029017">
    <property type="entry name" value="Enolase-like_N"/>
</dbReference>
<evidence type="ECO:0000259" key="12">
    <source>
        <dbReference type="SMART" id="SM01192"/>
    </source>
</evidence>
<feature type="binding site" evidence="9">
    <location>
        <position position="381"/>
    </location>
    <ligand>
        <name>(2R)-2-phosphoglycerate</name>
        <dbReference type="ChEBI" id="CHEBI:58289"/>
    </ligand>
</feature>
<dbReference type="Gene3D" id="3.30.390.10">
    <property type="entry name" value="Enolase-like, N-terminal domain"/>
    <property type="match status" value="1"/>
</dbReference>
<dbReference type="GO" id="GO:0000287">
    <property type="term" value="F:magnesium ion binding"/>
    <property type="evidence" value="ECO:0007669"/>
    <property type="project" value="UniProtKB-UniRule"/>
</dbReference>
<dbReference type="SFLD" id="SFLDF00002">
    <property type="entry name" value="enolase"/>
    <property type="match status" value="1"/>
</dbReference>
<feature type="binding site" evidence="9">
    <location>
        <position position="330"/>
    </location>
    <ligand>
        <name>(2R)-2-phosphoglycerate</name>
        <dbReference type="ChEBI" id="CHEBI:58289"/>
    </ligand>
</feature>
<dbReference type="PANTHER" id="PTHR11902:SF1">
    <property type="entry name" value="ENOLASE"/>
    <property type="match status" value="1"/>
</dbReference>
<evidence type="ECO:0000256" key="4">
    <source>
        <dbReference type="ARBA" id="ARBA00017068"/>
    </source>
</evidence>
<dbReference type="GO" id="GO:0000015">
    <property type="term" value="C:phosphopyruvate hydratase complex"/>
    <property type="evidence" value="ECO:0007669"/>
    <property type="project" value="InterPro"/>
</dbReference>
<comment type="subcellular location">
    <subcellularLocation>
        <location evidence="9">Cytoplasm</location>
    </subcellularLocation>
    <subcellularLocation>
        <location evidence="9">Secreted</location>
    </subcellularLocation>
    <subcellularLocation>
        <location evidence="9">Cell surface</location>
    </subcellularLocation>
    <text evidence="9">Fractions of enolase are present in both the cytoplasm and on the cell surface.</text>
</comment>
<gene>
    <name evidence="9" type="primary">eno</name>
    <name evidence="14" type="ORF">A3D49_02670</name>
</gene>
<comment type="caution">
    <text evidence="9">Lacks conserved residue(s) required for the propagation of feature annotation.</text>
</comment>
<dbReference type="EC" id="4.2.1.11" evidence="3 9"/>
<dbReference type="SMART" id="SM01192">
    <property type="entry name" value="Enolase_C"/>
    <property type="match status" value="1"/>
</dbReference>
<evidence type="ECO:0000313" key="15">
    <source>
        <dbReference type="Proteomes" id="UP000177279"/>
    </source>
</evidence>
<evidence type="ECO:0000256" key="11">
    <source>
        <dbReference type="PIRSR" id="PIRSR001400-3"/>
    </source>
</evidence>
<evidence type="ECO:0000256" key="8">
    <source>
        <dbReference type="ARBA" id="ARBA00023239"/>
    </source>
</evidence>
<keyword evidence="5 9" id="KW-0964">Secreted</keyword>
<comment type="catalytic activity">
    <reaction evidence="9">
        <text>(2R)-2-phosphoglycerate = phosphoenolpyruvate + H2O</text>
        <dbReference type="Rhea" id="RHEA:10164"/>
        <dbReference type="ChEBI" id="CHEBI:15377"/>
        <dbReference type="ChEBI" id="CHEBI:58289"/>
        <dbReference type="ChEBI" id="CHEBI:58702"/>
        <dbReference type="EC" id="4.2.1.11"/>
    </reaction>
</comment>
<dbReference type="GO" id="GO:0006096">
    <property type="term" value="P:glycolytic process"/>
    <property type="evidence" value="ECO:0007669"/>
    <property type="project" value="UniProtKB-UniRule"/>
</dbReference>
<dbReference type="Proteomes" id="UP000177279">
    <property type="component" value="Unassembled WGS sequence"/>
</dbReference>
<accession>A0A1G2THP7</accession>
<dbReference type="PIRSF" id="PIRSF001400">
    <property type="entry name" value="Enolase"/>
    <property type="match status" value="1"/>
</dbReference>
<dbReference type="InterPro" id="IPR020811">
    <property type="entry name" value="Enolase_N"/>
</dbReference>
<keyword evidence="9" id="KW-0963">Cytoplasm</keyword>
<dbReference type="Pfam" id="PF00113">
    <property type="entry name" value="Enolase_C"/>
    <property type="match status" value="1"/>
</dbReference>
<dbReference type="CDD" id="cd03313">
    <property type="entry name" value="enolase"/>
    <property type="match status" value="1"/>
</dbReference>
<dbReference type="InterPro" id="IPR036849">
    <property type="entry name" value="Enolase-like_C_sf"/>
</dbReference>
<dbReference type="InterPro" id="IPR020809">
    <property type="entry name" value="Enolase_CS"/>
</dbReference>
<evidence type="ECO:0000256" key="7">
    <source>
        <dbReference type="ARBA" id="ARBA00023152"/>
    </source>
</evidence>
<dbReference type="Gene3D" id="3.20.20.120">
    <property type="entry name" value="Enolase-like C-terminal domain"/>
    <property type="match status" value="1"/>
</dbReference>
<evidence type="ECO:0000256" key="6">
    <source>
        <dbReference type="ARBA" id="ARBA00022842"/>
    </source>
</evidence>
<comment type="similarity">
    <text evidence="2 9">Belongs to the enolase family.</text>
</comment>
<keyword evidence="7 9" id="KW-0324">Glycolysis</keyword>
<dbReference type="SUPFAM" id="SSF51604">
    <property type="entry name" value="Enolase C-terminal domain-like"/>
    <property type="match status" value="1"/>
</dbReference>
<dbReference type="Pfam" id="PF03952">
    <property type="entry name" value="Enolase_N"/>
    <property type="match status" value="1"/>
</dbReference>
<dbReference type="GO" id="GO:0005576">
    <property type="term" value="C:extracellular region"/>
    <property type="evidence" value="ECO:0007669"/>
    <property type="project" value="UniProtKB-SubCell"/>
</dbReference>
<keyword evidence="6 9" id="KW-0460">Magnesium</keyword>
<evidence type="ECO:0000256" key="10">
    <source>
        <dbReference type="PIRSR" id="PIRSR001400-1"/>
    </source>
</evidence>
<dbReference type="AlphaFoldDB" id="A0A1G2THP7"/>
<comment type="pathway">
    <text evidence="1 9">Carbohydrate degradation; glycolysis; pyruvate from D-glyceraldehyde 3-phosphate: step 4/5.</text>
</comment>
<dbReference type="UniPathway" id="UPA00109">
    <property type="reaction ID" value="UER00187"/>
</dbReference>
<dbReference type="InterPro" id="IPR000941">
    <property type="entry name" value="Enolase"/>
</dbReference>
<feature type="binding site" evidence="9">
    <location>
        <position position="155"/>
    </location>
    <ligand>
        <name>(2R)-2-phosphoglycerate</name>
        <dbReference type="ChEBI" id="CHEBI:58289"/>
    </ligand>
</feature>
<dbReference type="SMART" id="SM01193">
    <property type="entry name" value="Enolase_N"/>
    <property type="match status" value="1"/>
</dbReference>
<evidence type="ECO:0000256" key="1">
    <source>
        <dbReference type="ARBA" id="ARBA00005031"/>
    </source>
</evidence>
<dbReference type="PRINTS" id="PR00148">
    <property type="entry name" value="ENOLASE"/>
</dbReference>
<feature type="domain" description="Enolase C-terminal TIM barrel" evidence="12">
    <location>
        <begin position="131"/>
        <end position="405"/>
    </location>
</feature>
<evidence type="ECO:0000256" key="5">
    <source>
        <dbReference type="ARBA" id="ARBA00022525"/>
    </source>
</evidence>
<feature type="domain" description="Enolase N-terminal" evidence="13">
    <location>
        <begin position="4"/>
        <end position="123"/>
    </location>
</feature>
<dbReference type="InterPro" id="IPR020810">
    <property type="entry name" value="Enolase_C"/>
</dbReference>
<evidence type="ECO:0000256" key="2">
    <source>
        <dbReference type="ARBA" id="ARBA00009604"/>
    </source>
</evidence>
<comment type="caution">
    <text evidence="14">The sequence shown here is derived from an EMBL/GenBank/DDBJ whole genome shotgun (WGS) entry which is preliminary data.</text>
</comment>
<feature type="binding site" evidence="9 11">
    <location>
        <position position="278"/>
    </location>
    <ligand>
        <name>Mg(2+)</name>
        <dbReference type="ChEBI" id="CHEBI:18420"/>
    </ligand>
</feature>
<reference evidence="14 15" key="1">
    <citation type="journal article" date="2016" name="Nat. Commun.">
        <title>Thousands of microbial genomes shed light on interconnected biogeochemical processes in an aquifer system.</title>
        <authorList>
            <person name="Anantharaman K."/>
            <person name="Brown C.T."/>
            <person name="Hug L.A."/>
            <person name="Sharon I."/>
            <person name="Castelle C.J."/>
            <person name="Probst A.J."/>
            <person name="Thomas B.C."/>
            <person name="Singh A."/>
            <person name="Wilkins M.J."/>
            <person name="Karaoz U."/>
            <person name="Brodie E.L."/>
            <person name="Williams K.H."/>
            <person name="Hubbard S.S."/>
            <person name="Banfield J.F."/>
        </authorList>
    </citation>
    <scope>NUCLEOTIDE SEQUENCE [LARGE SCALE GENOMIC DNA]</scope>
</reference>
<name>A0A1G2THP7_9BACT</name>
<keyword evidence="8 9" id="KW-0456">Lyase</keyword>
<evidence type="ECO:0000256" key="3">
    <source>
        <dbReference type="ARBA" id="ARBA00012058"/>
    </source>
</evidence>
<dbReference type="PANTHER" id="PTHR11902">
    <property type="entry name" value="ENOLASE"/>
    <property type="match status" value="1"/>
</dbReference>
<dbReference type="GO" id="GO:0004634">
    <property type="term" value="F:phosphopyruvate hydratase activity"/>
    <property type="evidence" value="ECO:0007669"/>
    <property type="project" value="UniProtKB-UniRule"/>
</dbReference>
<dbReference type="HAMAP" id="MF_00318">
    <property type="entry name" value="Enolase"/>
    <property type="match status" value="1"/>
</dbReference>
<protein>
    <recommendedName>
        <fullName evidence="4 9">Enolase</fullName>
        <ecNumber evidence="3 9">4.2.1.11</ecNumber>
    </recommendedName>
    <alternativeName>
        <fullName evidence="9">2-phospho-D-glycerate hydro-lyase</fullName>
    </alternativeName>
    <alternativeName>
        <fullName evidence="9">2-phosphoglycerate dehydratase</fullName>
    </alternativeName>
</protein>
<dbReference type="SFLD" id="SFLDG00178">
    <property type="entry name" value="enolase"/>
    <property type="match status" value="1"/>
</dbReference>
<feature type="active site" description="Proton donor" evidence="9 10">
    <location>
        <position position="197"/>
    </location>
</feature>
<evidence type="ECO:0000313" key="14">
    <source>
        <dbReference type="EMBL" id="OHA96722.1"/>
    </source>
</evidence>
<feature type="binding site" evidence="9">
    <location>
        <position position="359"/>
    </location>
    <ligand>
        <name>(2R)-2-phosphoglycerate</name>
        <dbReference type="ChEBI" id="CHEBI:58289"/>
    </ligand>
</feature>